<feature type="domain" description="PARP catalytic" evidence="10">
    <location>
        <begin position="2247"/>
        <end position="2464"/>
    </location>
</feature>
<dbReference type="InterPro" id="IPR036616">
    <property type="entry name" value="Poly(ADP-ribose)pol_reg_dom_sf"/>
</dbReference>
<feature type="compositionally biased region" description="Acidic residues" evidence="9">
    <location>
        <begin position="134"/>
        <end position="168"/>
    </location>
</feature>
<dbReference type="Pfam" id="PF00644">
    <property type="entry name" value="PARP"/>
    <property type="match status" value="1"/>
</dbReference>
<dbReference type="PROSITE" id="PS51059">
    <property type="entry name" value="PARP_CATALYTIC"/>
    <property type="match status" value="1"/>
</dbReference>
<evidence type="ECO:0000256" key="1">
    <source>
        <dbReference type="ARBA" id="ARBA00004123"/>
    </source>
</evidence>
<name>A0A7I8W5H7_9ANNE</name>
<dbReference type="SUPFAM" id="SSF56399">
    <property type="entry name" value="ADP-ribosylation"/>
    <property type="match status" value="1"/>
</dbReference>
<dbReference type="Pfam" id="PF02877">
    <property type="entry name" value="PARP_reg"/>
    <property type="match status" value="1"/>
</dbReference>
<keyword evidence="7" id="KW-0040">ANK repeat</keyword>
<keyword evidence="14" id="KW-1185">Reference proteome</keyword>
<sequence length="2464" mass="279109">MKRKRVPTKVFEIEYTPRAASSKSKARKDILYEKFTVLAIRNEEDDFFLCKTLSDIYESTNKFPLQWFAEEDDTKSHYKRSYADKTTKDSILCSVKLKRTTVDGENKWLLTKERKRKIDHLLEKSIAGLSASEESSDDENDELMDDNEENDADMDGENEDEDKDEDGFDDKVVKKKKTPRSNKRKRESTNAKVKTPKKPKLKKTLSQKEREKKAKEDLKKAIKANPNLKLKKNNDIPLITKDLTFESRESLPIEGSPQLKSLLVTRAVILEDVPMLQKLLKDEKGITTALPPRGYYNEDNPLTYAIKKENFKIINILGKDCKKEWTNKLTRANRPKCLIPTQETGKYNSYSLGGTPFIRELSISRGSKEGNQALIKDSVTSPFAYDFTFDNHRLYSAHSYVKVAVSLGKSKDFIVKLLHSLGEKYETHFILDCVYDAVSRGHRKLAAELLQDIMKDNEGLFNFLHYQVLAFDGKENLKTFREVSAKKRPWNNHKITPIHCACINPNPVYLKKLLSVLPDINITDDRSTRPIHYAAACEGPGPIELLLNRGSSPDEENCHGMIPLMIATSLGRKEVVEALINYAETKGSEESDEDEEEDGRKKFNKFGLAGINRPIMKARKPLFSMTSVHMACHFGQRDILKILLDKGGDFNKGISASADKVTPMMIAARRGHLACVEELMSRGHFIETKDRRKKTALHHAIMCGHSTIVSLLLRNGANPNSADSSGNSCLHYAAAYGWYFIAKMLLEAGAKPDVNNDWKLTPLAVAFLKGHISLANYLIDDVGVDINIKNDKGMTLVSIASSSSLSEDLYDQMVYLVEEKKADVTILDNMKNSPLHYLAQNSIASFGRYNTKAADEALEASVKIARLLIDNGADTSGENSDKKTPLTLAIENGNRDLARLLLEKSGSISSTPNQDGQTALHLMAELCIKRKMSEFITILAQKKENQGENSPLKKMALSVNKAGETPLLLACKTYSTWNGIIEDKSSFGCGGDEDDEDGDEDSCDDDADDDEDYTDSEDAPQPKKKAKTAKKLKTTPVPHKEDKVLTSADREKQSILRDARRFINDLIKICKSDVNAQVIKISEKDNEESAFGGNRRARFTAFNRHSHNDSTTYESYCALDFLLNCRSELVDKVNNESTHFPALQMLLDHKSNVNKRHHEGRSVLYWTIHNEWEKQAIMLIDAGADVNDVSQHKQDDKRTVLSKAVETGQIEVVKELLHNGADPNISTGKLNETPLHLATKAPLDAEPKIEMTKALLNFGASVAKPNKLGQTPLHIACLANSGLVDISTEIEEILIDSGADIFAKDSKDRLPLHYAFININDSEQSETVDPIELLSLLTSSMGNKKIDVCDKNGQTPLHRAAIRGATVSCMHLIERSCDINKMDNFGNSPLGYAATFDHESCLITLLQKNADITIPFNYIGREYNCIEDKMDLEKEEKKDKKQYLIWKPLKQPDVEEDTKCTVSIFQTILQKHLSGVAYLMMDLFSKFKITYFNALVDACKASSFRFILTILHKKKEVNILDKSADNKTLLHYLAQEAVDYEEDLYIRVADAFIKKGIVVDAKDNNGCTCLHYCAINRNNKLLDHLITKYKLQRLVNQKDKFNRTLVSTIIFSSSQTNSCPVSALRNLIKHKADFNTTFSYPDIPRLYGYDENGMSSQRSRYKIFKEYPFVITPLIFGILTNNADLVTFLITEAKVDLNVSDSKGRTPLMHAVNYNNFGMVNFLFRTSYNIHQPQLTLYGPVRVNINKLTTAKSEKIELKKKHSRTFQLGRKKRKLDKIAPIVHSDEDEDEDEKEEESDIEVDPYAELGTQENFVIPWPKYSKTDIFTAYVTDTYQKLRVNVNQVDKDGNSVAHFLAKPWDNHPTYDSVQMLMTLKTAGVKFDVKNSAGQTPFDIIIRAKAESLYKAFKVLKLVKNDTREITFTECRLETYENINEKLPDIDVDADFESLKDKVIGGDIEEEDTKPKLDSVLKLPSATSYVVKDEELDRYFDVLLTKIDLKIARCGLYNFYKMQVVHNQSAELFILLTRWGRIGDVGQHQMTPFNSKEAAVAEFKSIFKSKTSNIWNSDEFEKKPGKYRLIRNQDRKVNGRKNNDINLKLKSTKDSLLSKPLQSFLLDCMDISCIKKSLQSHKVDRNLLAFGHIEKETLVKALDIINQLYPIVEKLTRLKSESTPKVDEMEEVMVKIFNLSNEYFHLVPLTGYSCEAISPLEQKNLLLKEEGRLRDLLDIELSTKVLVGAESRSETINPIDYVYKSINCKIKVLDENDRITQFLLKMTKSEGLSTKIANVFAILRPGEESVRKDVGNHYLLFHGTRTINLLGILSRGLLVAPPSSDTTGARFGKGVYLADSFQKSYQYCHNFNEKSPYNYMFVCEAAIGNHFTITNTGYAEKLPKDCDSLLALSLRAPDMAHDIRLSSGVKLRLGNQADHENVFDRQKYFTYNDNEYIIPDSDQISLRYIIQFEK</sequence>
<dbReference type="Gene3D" id="1.25.40.20">
    <property type="entry name" value="Ankyrin repeat-containing domain"/>
    <property type="match status" value="6"/>
</dbReference>
<dbReference type="GO" id="GO:0003950">
    <property type="term" value="F:NAD+ poly-ADP-ribosyltransferase activity"/>
    <property type="evidence" value="ECO:0007669"/>
    <property type="project" value="UniProtKB-UniRule"/>
</dbReference>
<feature type="region of interest" description="Disordered" evidence="9">
    <location>
        <begin position="987"/>
        <end position="1050"/>
    </location>
</feature>
<dbReference type="GO" id="GO:0005634">
    <property type="term" value="C:nucleus"/>
    <property type="evidence" value="ECO:0007669"/>
    <property type="project" value="UniProtKB-SubCell"/>
</dbReference>
<dbReference type="OrthoDB" id="2017365at2759"/>
<feature type="repeat" description="ANK" evidence="7">
    <location>
        <begin position="881"/>
        <end position="913"/>
    </location>
</feature>
<evidence type="ECO:0000256" key="3">
    <source>
        <dbReference type="ARBA" id="ARBA00022679"/>
    </source>
</evidence>
<feature type="repeat" description="ANK" evidence="7">
    <location>
        <begin position="1196"/>
        <end position="1228"/>
    </location>
</feature>
<evidence type="ECO:0000256" key="2">
    <source>
        <dbReference type="ARBA" id="ARBA00022676"/>
    </source>
</evidence>
<feature type="repeat" description="ANK" evidence="7">
    <location>
        <begin position="1268"/>
        <end position="1306"/>
    </location>
</feature>
<evidence type="ECO:0000259" key="12">
    <source>
        <dbReference type="PROSITE" id="PS51977"/>
    </source>
</evidence>
<accession>A0A7I8W5H7</accession>
<dbReference type="SUPFAM" id="SSF47587">
    <property type="entry name" value="Domain of poly(ADP-ribose) polymerase"/>
    <property type="match status" value="1"/>
</dbReference>
<dbReference type="InterPro" id="IPR002110">
    <property type="entry name" value="Ankyrin_rpt"/>
</dbReference>
<evidence type="ECO:0000256" key="6">
    <source>
        <dbReference type="ARBA" id="ARBA00023242"/>
    </source>
</evidence>
<feature type="repeat" description="ANK" evidence="7">
    <location>
        <begin position="659"/>
        <end position="691"/>
    </location>
</feature>
<feature type="compositionally biased region" description="Basic residues" evidence="9">
    <location>
        <begin position="1022"/>
        <end position="1033"/>
    </location>
</feature>
<dbReference type="Gene3D" id="2.20.140.10">
    <property type="entry name" value="WGR domain"/>
    <property type="match status" value="1"/>
</dbReference>
<keyword evidence="5 8" id="KW-0520">NAD</keyword>
<feature type="repeat" description="ANK" evidence="7">
    <location>
        <begin position="725"/>
        <end position="757"/>
    </location>
</feature>
<dbReference type="Pfam" id="PF12796">
    <property type="entry name" value="Ank_2"/>
    <property type="match status" value="6"/>
</dbReference>
<dbReference type="EMBL" id="CAJFCJ010000019">
    <property type="protein sequence ID" value="CAD5123349.1"/>
    <property type="molecule type" value="Genomic_DNA"/>
</dbReference>
<dbReference type="PANTHER" id="PTHR24118">
    <property type="entry name" value="POTE ANKYRIN DOMAIN"/>
    <property type="match status" value="1"/>
</dbReference>
<feature type="compositionally biased region" description="Basic residues" evidence="9">
    <location>
        <begin position="194"/>
        <end position="205"/>
    </location>
</feature>
<dbReference type="SUPFAM" id="SSF48403">
    <property type="entry name" value="Ankyrin repeat"/>
    <property type="match status" value="4"/>
</dbReference>
<dbReference type="PROSITE" id="PS51060">
    <property type="entry name" value="PARP_ALPHA_HD"/>
    <property type="match status" value="1"/>
</dbReference>
<keyword evidence="6" id="KW-0539">Nucleus</keyword>
<dbReference type="PROSITE" id="PS50088">
    <property type="entry name" value="ANK_REPEAT"/>
    <property type="match status" value="8"/>
</dbReference>
<feature type="compositionally biased region" description="Acidic residues" evidence="9">
    <location>
        <begin position="991"/>
        <end position="1018"/>
    </location>
</feature>
<reference evidence="13 14" key="1">
    <citation type="submission" date="2020-08" db="EMBL/GenBank/DDBJ databases">
        <authorList>
            <person name="Hejnol A."/>
        </authorList>
    </citation>
    <scope>NUCLEOTIDE SEQUENCE [LARGE SCALE GENOMIC DNA]</scope>
</reference>
<dbReference type="SMART" id="SM00248">
    <property type="entry name" value="ANK"/>
    <property type="match status" value="25"/>
</dbReference>
<dbReference type="Pfam" id="PF00023">
    <property type="entry name" value="Ank"/>
    <property type="match status" value="1"/>
</dbReference>
<comment type="caution">
    <text evidence="13">The sequence shown here is derived from an EMBL/GenBank/DDBJ whole genome shotgun (WGS) entry which is preliminary data.</text>
</comment>
<gene>
    <name evidence="13" type="ORF">DGYR_LOCUS11036</name>
</gene>
<feature type="region of interest" description="Disordered" evidence="9">
    <location>
        <begin position="1779"/>
        <end position="1799"/>
    </location>
</feature>
<keyword evidence="2 8" id="KW-0328">Glycosyltransferase</keyword>
<feature type="repeat" description="ANK" evidence="7">
    <location>
        <begin position="692"/>
        <end position="724"/>
    </location>
</feature>
<feature type="region of interest" description="Disordered" evidence="9">
    <location>
        <begin position="128"/>
        <end position="217"/>
    </location>
</feature>
<feature type="compositionally biased region" description="Basic and acidic residues" evidence="9">
    <location>
        <begin position="1038"/>
        <end position="1050"/>
    </location>
</feature>
<keyword evidence="4" id="KW-0548">Nucleotidyltransferase</keyword>
<keyword evidence="3 8" id="KW-0808">Transferase</keyword>
<dbReference type="PROSITE" id="PS50297">
    <property type="entry name" value="ANK_REP_REGION"/>
    <property type="match status" value="7"/>
</dbReference>
<dbReference type="CDD" id="cd07997">
    <property type="entry name" value="WGR_PARP"/>
    <property type="match status" value="1"/>
</dbReference>
<evidence type="ECO:0000256" key="4">
    <source>
        <dbReference type="ARBA" id="ARBA00022695"/>
    </source>
</evidence>
<dbReference type="EC" id="2.4.2.-" evidence="8"/>
<evidence type="ECO:0000256" key="9">
    <source>
        <dbReference type="SAM" id="MobiDB-lite"/>
    </source>
</evidence>
<evidence type="ECO:0000256" key="8">
    <source>
        <dbReference type="RuleBase" id="RU362114"/>
    </source>
</evidence>
<evidence type="ECO:0000313" key="14">
    <source>
        <dbReference type="Proteomes" id="UP000549394"/>
    </source>
</evidence>
<evidence type="ECO:0000256" key="7">
    <source>
        <dbReference type="PROSITE-ProRule" id="PRU00023"/>
    </source>
</evidence>
<dbReference type="InterPro" id="IPR036770">
    <property type="entry name" value="Ankyrin_rpt-contain_sf"/>
</dbReference>
<organism evidence="13 14">
    <name type="scientific">Dimorphilus gyrociliatus</name>
    <dbReference type="NCBI Taxonomy" id="2664684"/>
    <lineage>
        <taxon>Eukaryota</taxon>
        <taxon>Metazoa</taxon>
        <taxon>Spiralia</taxon>
        <taxon>Lophotrochozoa</taxon>
        <taxon>Annelida</taxon>
        <taxon>Polychaeta</taxon>
        <taxon>Polychaeta incertae sedis</taxon>
        <taxon>Dinophilidae</taxon>
        <taxon>Dimorphilus</taxon>
    </lineage>
</organism>
<dbReference type="InterPro" id="IPR004102">
    <property type="entry name" value="Poly(ADP-ribose)pol_reg_dom"/>
</dbReference>
<dbReference type="Gene3D" id="3.90.228.10">
    <property type="match status" value="1"/>
</dbReference>
<feature type="repeat" description="ANK" evidence="7">
    <location>
        <begin position="623"/>
        <end position="651"/>
    </location>
</feature>
<evidence type="ECO:0000259" key="11">
    <source>
        <dbReference type="PROSITE" id="PS51060"/>
    </source>
</evidence>
<dbReference type="Proteomes" id="UP000549394">
    <property type="component" value="Unassembled WGS sequence"/>
</dbReference>
<feature type="compositionally biased region" description="Basic and acidic residues" evidence="9">
    <location>
        <begin position="206"/>
        <end position="217"/>
    </location>
</feature>
<protein>
    <recommendedName>
        <fullName evidence="8">Poly [ADP-ribose] polymerase</fullName>
        <shortName evidence="8">PARP</shortName>
        <ecNumber evidence="8">2.4.2.-</ecNumber>
    </recommendedName>
</protein>
<evidence type="ECO:0000259" key="10">
    <source>
        <dbReference type="PROSITE" id="PS51059"/>
    </source>
</evidence>
<dbReference type="Pfam" id="PF05406">
    <property type="entry name" value="WGR"/>
    <property type="match status" value="1"/>
</dbReference>
<dbReference type="PROSITE" id="PS51977">
    <property type="entry name" value="WGR"/>
    <property type="match status" value="1"/>
</dbReference>
<dbReference type="PANTHER" id="PTHR24118:SF99">
    <property type="entry name" value="POTE ANKYRIN DOMAIN FAMILY MEMBER 3C-RELATED"/>
    <property type="match status" value="1"/>
</dbReference>
<dbReference type="InterPro" id="IPR036930">
    <property type="entry name" value="WGR_dom_sf"/>
</dbReference>
<dbReference type="SUPFAM" id="SSF142921">
    <property type="entry name" value="WGR domain-like"/>
    <property type="match status" value="1"/>
</dbReference>
<dbReference type="InterPro" id="IPR008893">
    <property type="entry name" value="WGR_domain"/>
</dbReference>
<feature type="repeat" description="ANK" evidence="7">
    <location>
        <begin position="1352"/>
        <end position="1384"/>
    </location>
</feature>
<proteinExistence type="predicted"/>
<dbReference type="GO" id="GO:0016779">
    <property type="term" value="F:nucleotidyltransferase activity"/>
    <property type="evidence" value="ECO:0007669"/>
    <property type="project" value="UniProtKB-KW"/>
</dbReference>
<evidence type="ECO:0000313" key="13">
    <source>
        <dbReference type="EMBL" id="CAD5123349.1"/>
    </source>
</evidence>
<dbReference type="SMART" id="SM00773">
    <property type="entry name" value="WGR"/>
    <property type="match status" value="1"/>
</dbReference>
<feature type="domain" description="WGR" evidence="12">
    <location>
        <begin position="1977"/>
        <end position="2077"/>
    </location>
</feature>
<feature type="compositionally biased region" description="Basic residues" evidence="9">
    <location>
        <begin position="173"/>
        <end position="186"/>
    </location>
</feature>
<feature type="compositionally biased region" description="Acidic residues" evidence="9">
    <location>
        <begin position="1785"/>
        <end position="1799"/>
    </location>
</feature>
<feature type="domain" description="PARP alpha-helical" evidence="11">
    <location>
        <begin position="2104"/>
        <end position="2237"/>
    </location>
</feature>
<dbReference type="Gene3D" id="1.20.142.10">
    <property type="entry name" value="Poly(ADP-ribose) polymerase, regulatory domain"/>
    <property type="match status" value="1"/>
</dbReference>
<comment type="subcellular location">
    <subcellularLocation>
        <location evidence="1">Nucleus</location>
    </subcellularLocation>
</comment>
<evidence type="ECO:0000256" key="5">
    <source>
        <dbReference type="ARBA" id="ARBA00023027"/>
    </source>
</evidence>
<dbReference type="InterPro" id="IPR012317">
    <property type="entry name" value="Poly(ADP-ribose)pol_cat_dom"/>
</dbReference>